<keyword evidence="3" id="KW-1280">Immunoglobulin</keyword>
<sequence>METLTQSEPVVKKPAESHRLTCTASGFTFSSSYMVWVRQAPGKGLEWIAFINPGGGSTYYSQSVQGRFTISRDDSREQLYLQMNSLKTEDSAVYYCAREPQ</sequence>
<dbReference type="InterPro" id="IPR050199">
    <property type="entry name" value="IgHV"/>
</dbReference>
<evidence type="ECO:0000256" key="2">
    <source>
        <dbReference type="ARBA" id="ARBA00023130"/>
    </source>
</evidence>
<dbReference type="Ensembl" id="ENSMMDT00005004687.1">
    <property type="protein sequence ID" value="ENSMMDP00005004568.1"/>
    <property type="gene ID" value="ENSMMDG00005002477.1"/>
</dbReference>
<evidence type="ECO:0000259" key="4">
    <source>
        <dbReference type="PROSITE" id="PS50835"/>
    </source>
</evidence>
<organism evidence="5 6">
    <name type="scientific">Myripristis murdjan</name>
    <name type="common">pinecone soldierfish</name>
    <dbReference type="NCBI Taxonomy" id="586833"/>
    <lineage>
        <taxon>Eukaryota</taxon>
        <taxon>Metazoa</taxon>
        <taxon>Chordata</taxon>
        <taxon>Craniata</taxon>
        <taxon>Vertebrata</taxon>
        <taxon>Euteleostomi</taxon>
        <taxon>Actinopterygii</taxon>
        <taxon>Neopterygii</taxon>
        <taxon>Teleostei</taxon>
        <taxon>Neoteleostei</taxon>
        <taxon>Acanthomorphata</taxon>
        <taxon>Holocentriformes</taxon>
        <taxon>Holocentridae</taxon>
        <taxon>Myripristis</taxon>
    </lineage>
</organism>
<dbReference type="InterPro" id="IPR013106">
    <property type="entry name" value="Ig_V-set"/>
</dbReference>
<dbReference type="Gene3D" id="2.60.40.10">
    <property type="entry name" value="Immunoglobulins"/>
    <property type="match status" value="1"/>
</dbReference>
<dbReference type="PROSITE" id="PS50835">
    <property type="entry name" value="IG_LIKE"/>
    <property type="match status" value="1"/>
</dbReference>
<evidence type="ECO:0000313" key="6">
    <source>
        <dbReference type="Proteomes" id="UP000472263"/>
    </source>
</evidence>
<evidence type="ECO:0000256" key="3">
    <source>
        <dbReference type="ARBA" id="ARBA00043265"/>
    </source>
</evidence>
<protein>
    <recommendedName>
        <fullName evidence="4">Ig-like domain-containing protein</fullName>
    </recommendedName>
</protein>
<dbReference type="InterPro" id="IPR036179">
    <property type="entry name" value="Ig-like_dom_sf"/>
</dbReference>
<dbReference type="AlphaFoldDB" id="A0A667WSD1"/>
<dbReference type="Proteomes" id="UP000472263">
    <property type="component" value="Chromosome 8"/>
</dbReference>
<keyword evidence="2" id="KW-1064">Adaptive immunity</keyword>
<evidence type="ECO:0000313" key="5">
    <source>
        <dbReference type="Ensembl" id="ENSMMDP00005004568.1"/>
    </source>
</evidence>
<feature type="domain" description="Ig-like" evidence="4">
    <location>
        <begin position="1"/>
        <end position="101"/>
    </location>
</feature>
<keyword evidence="1" id="KW-0391">Immunity</keyword>
<proteinExistence type="predicted"/>
<accession>A0A667WSD1</accession>
<dbReference type="Pfam" id="PF07686">
    <property type="entry name" value="V-set"/>
    <property type="match status" value="1"/>
</dbReference>
<dbReference type="GO" id="GO:0019814">
    <property type="term" value="C:immunoglobulin complex"/>
    <property type="evidence" value="ECO:0007669"/>
    <property type="project" value="UniProtKB-KW"/>
</dbReference>
<reference evidence="5" key="2">
    <citation type="submission" date="2025-08" db="UniProtKB">
        <authorList>
            <consortium name="Ensembl"/>
        </authorList>
    </citation>
    <scope>IDENTIFICATION</scope>
</reference>
<name>A0A667WSD1_9TELE</name>
<evidence type="ECO:0000256" key="1">
    <source>
        <dbReference type="ARBA" id="ARBA00022859"/>
    </source>
</evidence>
<dbReference type="InterPro" id="IPR007110">
    <property type="entry name" value="Ig-like_dom"/>
</dbReference>
<reference evidence="5" key="3">
    <citation type="submission" date="2025-09" db="UniProtKB">
        <authorList>
            <consortium name="Ensembl"/>
        </authorList>
    </citation>
    <scope>IDENTIFICATION</scope>
</reference>
<dbReference type="GeneTree" id="ENSGT01150000286993"/>
<dbReference type="GO" id="GO:0002250">
    <property type="term" value="P:adaptive immune response"/>
    <property type="evidence" value="ECO:0007669"/>
    <property type="project" value="UniProtKB-KW"/>
</dbReference>
<dbReference type="SUPFAM" id="SSF48726">
    <property type="entry name" value="Immunoglobulin"/>
    <property type="match status" value="1"/>
</dbReference>
<dbReference type="SMART" id="SM00406">
    <property type="entry name" value="IGv"/>
    <property type="match status" value="1"/>
</dbReference>
<dbReference type="GO" id="GO:0005576">
    <property type="term" value="C:extracellular region"/>
    <property type="evidence" value="ECO:0007669"/>
    <property type="project" value="UniProtKB-ARBA"/>
</dbReference>
<dbReference type="InParanoid" id="A0A667WSD1"/>
<dbReference type="PANTHER" id="PTHR23266">
    <property type="entry name" value="IMMUNOGLOBULIN HEAVY CHAIN"/>
    <property type="match status" value="1"/>
</dbReference>
<reference evidence="5" key="1">
    <citation type="submission" date="2019-06" db="EMBL/GenBank/DDBJ databases">
        <authorList>
            <consortium name="Wellcome Sanger Institute Data Sharing"/>
        </authorList>
    </citation>
    <scope>NUCLEOTIDE SEQUENCE [LARGE SCALE GENOMIC DNA]</scope>
</reference>
<dbReference type="InterPro" id="IPR013783">
    <property type="entry name" value="Ig-like_fold"/>
</dbReference>
<dbReference type="CDD" id="cd04981">
    <property type="entry name" value="IgV_H"/>
    <property type="match status" value="1"/>
</dbReference>
<dbReference type="FunFam" id="2.60.40.10:FF:001532">
    <property type="entry name" value="Immunoglobulin heavy variable 1-3"/>
    <property type="match status" value="1"/>
</dbReference>
<keyword evidence="6" id="KW-1185">Reference proteome</keyword>